<accession>A0A511Z082</accession>
<gene>
    <name evidence="2" type="ORF">AFE02nite_26050</name>
</gene>
<keyword evidence="1" id="KW-0812">Transmembrane</keyword>
<feature type="transmembrane region" description="Helical" evidence="1">
    <location>
        <begin position="47"/>
        <end position="66"/>
    </location>
</feature>
<feature type="transmembrane region" description="Helical" evidence="1">
    <location>
        <begin position="185"/>
        <end position="203"/>
    </location>
</feature>
<feature type="transmembrane region" description="Helical" evidence="1">
    <location>
        <begin position="266"/>
        <end position="287"/>
    </location>
</feature>
<feature type="transmembrane region" description="Helical" evidence="1">
    <location>
        <begin position="6"/>
        <end position="27"/>
    </location>
</feature>
<organism evidence="2 3">
    <name type="scientific">Actinotalea fermentans</name>
    <dbReference type="NCBI Taxonomy" id="43671"/>
    <lineage>
        <taxon>Bacteria</taxon>
        <taxon>Bacillati</taxon>
        <taxon>Actinomycetota</taxon>
        <taxon>Actinomycetes</taxon>
        <taxon>Micrococcales</taxon>
        <taxon>Cellulomonadaceae</taxon>
        <taxon>Actinotalea</taxon>
    </lineage>
</organism>
<evidence type="ECO:0000256" key="1">
    <source>
        <dbReference type="SAM" id="Phobius"/>
    </source>
</evidence>
<evidence type="ECO:0000313" key="3">
    <source>
        <dbReference type="Proteomes" id="UP000321484"/>
    </source>
</evidence>
<dbReference type="RefSeq" id="WP_261765615.1">
    <property type="nucleotide sequence ID" value="NZ_BJYK01000009.1"/>
</dbReference>
<protein>
    <submittedName>
        <fullName evidence="2">Uncharacterized protein</fullName>
    </submittedName>
</protein>
<feature type="transmembrane region" description="Helical" evidence="1">
    <location>
        <begin position="238"/>
        <end position="260"/>
    </location>
</feature>
<feature type="transmembrane region" description="Helical" evidence="1">
    <location>
        <begin position="86"/>
        <end position="103"/>
    </location>
</feature>
<reference evidence="2 3" key="1">
    <citation type="submission" date="2019-07" db="EMBL/GenBank/DDBJ databases">
        <title>Whole genome shotgun sequence of Actinotalea fermentans NBRC 105374.</title>
        <authorList>
            <person name="Hosoyama A."/>
            <person name="Uohara A."/>
            <person name="Ohji S."/>
            <person name="Ichikawa N."/>
        </authorList>
    </citation>
    <scope>NUCLEOTIDE SEQUENCE [LARGE SCALE GENOMIC DNA]</scope>
    <source>
        <strain evidence="2 3">NBRC 105374</strain>
    </source>
</reference>
<dbReference type="EMBL" id="BJYK01000009">
    <property type="protein sequence ID" value="GEN80871.1"/>
    <property type="molecule type" value="Genomic_DNA"/>
</dbReference>
<comment type="caution">
    <text evidence="2">The sequence shown here is derived from an EMBL/GenBank/DDBJ whole genome shotgun (WGS) entry which is preliminary data.</text>
</comment>
<keyword evidence="1" id="KW-1133">Transmembrane helix</keyword>
<keyword evidence="3" id="KW-1185">Reference proteome</keyword>
<dbReference type="AlphaFoldDB" id="A0A511Z082"/>
<proteinExistence type="predicted"/>
<name>A0A511Z082_9CELL</name>
<sequence length="313" mass="31603">MFGGVIVIVALGGLLLVVVALGLAAALSRQPVPPPSEAAEAARRHGVLVSIAAWALPSIVGPLLLLQLSDLYLRWGGTGGPATWNALLVGLYPALFGLGYLGVHAIGERTWPRPAGPVRRAALVHRRVSDVAPRWLRRTVNGLAVATVVVLVVCGATGADDGRSITTSAFSGDAFTTRSASPYPGWHFALPLLVAVVLVALAAEGVLRLVARRPAIVDADPTYDAASRRLSAHRALRGAVLVIGCSLAGVLVVAGTALQGVELRPLGLAAAVLGVVVGLGSIVVAAIPGRAAVAAPAAARGPATSPASRSAAA</sequence>
<feature type="transmembrane region" description="Helical" evidence="1">
    <location>
        <begin position="140"/>
        <end position="159"/>
    </location>
</feature>
<dbReference type="Proteomes" id="UP000321484">
    <property type="component" value="Unassembled WGS sequence"/>
</dbReference>
<evidence type="ECO:0000313" key="2">
    <source>
        <dbReference type="EMBL" id="GEN80871.1"/>
    </source>
</evidence>
<keyword evidence="1" id="KW-0472">Membrane</keyword>